<dbReference type="PANTHER" id="PTHR31297">
    <property type="entry name" value="GLUCAN ENDO-1,6-BETA-GLUCOSIDASE B"/>
    <property type="match status" value="1"/>
</dbReference>
<dbReference type="RefSeq" id="XP_024512697.1">
    <property type="nucleotide sequence ID" value="XM_024656952.1"/>
</dbReference>
<feature type="signal peptide" evidence="5">
    <location>
        <begin position="1"/>
        <end position="21"/>
    </location>
</feature>
<keyword evidence="3 4" id="KW-0326">Glycosidase</keyword>
<dbReference type="AlphaFoldDB" id="Q5KJ34"/>
<sequence length="462" mass="51883">MVKLSPCPIILLSHFLIPAIASPVRPLAPLGNDGSVILNKRTTLAPGFTWGLDPMRGVNIGGWLVLEPWITPSIFEGKPDWVVDEWTYGVYMNNQSDTMDEITNHWNTWFSYTELHNIAAVGLNTIRIQIGFWSVIPLENGEPYLVGAYDYLKLAVTWASSLNLKVMVDVHGCPGGQNGFDNSGIRGVREWFTNDTNISRTLSTLQVLTAEFSQSFYNNTVIAIELVNEPFPYSTSELNILKSYYQAGYRTVRSNDGASKVVVAIDEGFQGLQTWEAFMQESSYNNVAMDTHIYTILDWYCGQQDYLVASNNVHWTIVGEFVPANTDCAYWLNGRGVGSRYDNTLNTSAALQYPGNCDGKTGADPSKFSAEYVEYLAKSFETQTWVYEQASGWVMWTWKTEQAADWSMQTGMTYGWIPTPIYSKPHGTPCASNTSAKATSGETRYRVDWWLVLVPWVVLLLH</sequence>
<dbReference type="eggNOG" id="ENOG502QPYU">
    <property type="taxonomic scope" value="Eukaryota"/>
</dbReference>
<keyword evidence="8" id="KW-1185">Reference proteome</keyword>
<dbReference type="Gene3D" id="3.20.20.80">
    <property type="entry name" value="Glycosidases"/>
    <property type="match status" value="1"/>
</dbReference>
<dbReference type="InterPro" id="IPR001547">
    <property type="entry name" value="Glyco_hydro_5"/>
</dbReference>
<dbReference type="Pfam" id="PF00150">
    <property type="entry name" value="Cellulase"/>
    <property type="match status" value="1"/>
</dbReference>
<dbReference type="PaxDb" id="214684-Q5KJ34"/>
<dbReference type="InterPro" id="IPR050386">
    <property type="entry name" value="Glycosyl_hydrolase_5"/>
</dbReference>
<dbReference type="InterPro" id="IPR018087">
    <property type="entry name" value="Glyco_hydro_5_CS"/>
</dbReference>
<dbReference type="SUPFAM" id="SSF51445">
    <property type="entry name" value="(Trans)glycosidases"/>
    <property type="match status" value="1"/>
</dbReference>
<dbReference type="GeneID" id="3257201"/>
<evidence type="ECO:0000256" key="3">
    <source>
        <dbReference type="ARBA" id="ARBA00023295"/>
    </source>
</evidence>
<evidence type="ECO:0000256" key="2">
    <source>
        <dbReference type="ARBA" id="ARBA00022801"/>
    </source>
</evidence>
<organism evidence="7 8">
    <name type="scientific">Cryptococcus deneoformans (strain JEC21 / ATCC MYA-565)</name>
    <name type="common">Cryptococcus neoformans var. neoformans serotype D</name>
    <dbReference type="NCBI Taxonomy" id="214684"/>
    <lineage>
        <taxon>Eukaryota</taxon>
        <taxon>Fungi</taxon>
        <taxon>Dikarya</taxon>
        <taxon>Basidiomycota</taxon>
        <taxon>Agaricomycotina</taxon>
        <taxon>Tremellomycetes</taxon>
        <taxon>Tremellales</taxon>
        <taxon>Cryptococcaceae</taxon>
        <taxon>Cryptococcus</taxon>
        <taxon>Cryptococcus neoformans species complex</taxon>
    </lineage>
</organism>
<dbReference type="OrthoDB" id="62120at2759"/>
<dbReference type="HOGENOM" id="CLU_004624_0_2_1"/>
<dbReference type="GO" id="GO:0005576">
    <property type="term" value="C:extracellular region"/>
    <property type="evidence" value="ECO:0000318"/>
    <property type="project" value="GO_Central"/>
</dbReference>
<evidence type="ECO:0000256" key="4">
    <source>
        <dbReference type="RuleBase" id="RU361153"/>
    </source>
</evidence>
<accession>Q55TA5</accession>
<dbReference type="PROSITE" id="PS00659">
    <property type="entry name" value="GLYCOSYL_HYDROL_F5"/>
    <property type="match status" value="1"/>
</dbReference>
<dbReference type="STRING" id="214684.Q5KJ34"/>
<comment type="similarity">
    <text evidence="1 4">Belongs to the glycosyl hydrolase 5 (cellulase A) family.</text>
</comment>
<dbReference type="PANTHER" id="PTHR31297:SF42">
    <property type="entry name" value="GLYCOSIDE HYDROLASE FAMILY 5 DOMAIN-CONTAINING PROTEIN"/>
    <property type="match status" value="1"/>
</dbReference>
<evidence type="ECO:0000256" key="1">
    <source>
        <dbReference type="ARBA" id="ARBA00005641"/>
    </source>
</evidence>
<keyword evidence="2 4" id="KW-0378">Hydrolase</keyword>
<dbReference type="KEGG" id="cne:CND00790"/>
<dbReference type="VEuPathDB" id="FungiDB:CND00790"/>
<evidence type="ECO:0000256" key="5">
    <source>
        <dbReference type="SAM" id="SignalP"/>
    </source>
</evidence>
<dbReference type="GO" id="GO:0004338">
    <property type="term" value="F:glucan exo-1,3-beta-glucosidase activity"/>
    <property type="evidence" value="ECO:0000318"/>
    <property type="project" value="GO_Central"/>
</dbReference>
<dbReference type="GO" id="GO:0009251">
    <property type="term" value="P:glucan catabolic process"/>
    <property type="evidence" value="ECO:0000318"/>
    <property type="project" value="GO_Central"/>
</dbReference>
<feature type="chain" id="PRO_5006744947" evidence="5">
    <location>
        <begin position="22"/>
        <end position="462"/>
    </location>
</feature>
<evidence type="ECO:0000313" key="7">
    <source>
        <dbReference type="EMBL" id="AAW43031.2"/>
    </source>
</evidence>
<reference evidence="7 8" key="1">
    <citation type="journal article" date="2005" name="Science">
        <title>The genome of the basidiomycetous yeast and human pathogen Cryptococcus neoformans.</title>
        <authorList>
            <person name="Loftus B.J."/>
            <person name="Fung E."/>
            <person name="Roncaglia P."/>
            <person name="Rowley D."/>
            <person name="Amedeo P."/>
            <person name="Bruno D."/>
            <person name="Vamathevan J."/>
            <person name="Miranda M."/>
            <person name="Anderson I.J."/>
            <person name="Fraser J.A."/>
            <person name="Allen J.E."/>
            <person name="Bosdet I.E."/>
            <person name="Brent M.R."/>
            <person name="Chiu R."/>
            <person name="Doering T.L."/>
            <person name="Donlin M.J."/>
            <person name="D'Souza C.A."/>
            <person name="Fox D.S."/>
            <person name="Grinberg V."/>
            <person name="Fu J."/>
            <person name="Fukushima M."/>
            <person name="Haas B.J."/>
            <person name="Huang J.C."/>
            <person name="Janbon G."/>
            <person name="Jones S.J."/>
            <person name="Koo H.L."/>
            <person name="Krzywinski M.I."/>
            <person name="Kwon-Chung J.K."/>
            <person name="Lengeler K.B."/>
            <person name="Maiti R."/>
            <person name="Marra M.A."/>
            <person name="Marra R.E."/>
            <person name="Mathewson C.A."/>
            <person name="Mitchell T.G."/>
            <person name="Pertea M."/>
            <person name="Riggs F.R."/>
            <person name="Salzberg S.L."/>
            <person name="Schein J.E."/>
            <person name="Shvartsbeyn A."/>
            <person name="Shin H."/>
            <person name="Shumway M."/>
            <person name="Specht C.A."/>
            <person name="Suh B.B."/>
            <person name="Tenney A."/>
            <person name="Utterback T.R."/>
            <person name="Wickes B.L."/>
            <person name="Wortman J.R."/>
            <person name="Wye N.H."/>
            <person name="Kronstad J.W."/>
            <person name="Lodge J.K."/>
            <person name="Heitman J."/>
            <person name="Davis R.W."/>
            <person name="Fraser C.M."/>
            <person name="Hyman R.W."/>
        </authorList>
    </citation>
    <scope>NUCLEOTIDE SEQUENCE [LARGE SCALE GENOMIC DNA]</scope>
    <source>
        <strain evidence="8">JEC21 / ATCC MYA-565</strain>
    </source>
</reference>
<evidence type="ECO:0000259" key="6">
    <source>
        <dbReference type="Pfam" id="PF00150"/>
    </source>
</evidence>
<dbReference type="InterPro" id="IPR017853">
    <property type="entry name" value="GH"/>
</dbReference>
<proteinExistence type="inferred from homology"/>
<accession>Q5KJ34</accession>
<dbReference type="FunFam" id="3.20.20.80:FF:000140">
    <property type="entry name" value="Glucan 1,3-beta-glucosidase 2"/>
    <property type="match status" value="1"/>
</dbReference>
<dbReference type="Proteomes" id="UP000002149">
    <property type="component" value="Chromosome 4"/>
</dbReference>
<feature type="domain" description="Glycoside hydrolase family 5" evidence="6">
    <location>
        <begin position="114"/>
        <end position="298"/>
    </location>
</feature>
<evidence type="ECO:0000313" key="8">
    <source>
        <dbReference type="Proteomes" id="UP000002149"/>
    </source>
</evidence>
<name>Q5KJ34_CRYD1</name>
<dbReference type="EMBL" id="AE017344">
    <property type="protein sequence ID" value="AAW43031.2"/>
    <property type="molecule type" value="Genomic_DNA"/>
</dbReference>
<keyword evidence="5" id="KW-0732">Signal</keyword>
<protein>
    <submittedName>
        <fullName evidence="7">Glucan 1,3-beta-glucosidase, putative</fullName>
    </submittedName>
</protein>
<gene>
    <name evidence="7" type="ordered locus">CND00790</name>
</gene>
<dbReference type="InParanoid" id="Q5KJ34"/>
<dbReference type="CAZy" id="GH5">
    <property type="family name" value="Glycoside Hydrolase Family 5"/>
</dbReference>